<dbReference type="Proteomes" id="UP001598138">
    <property type="component" value="Unassembled WGS sequence"/>
</dbReference>
<accession>A0ABW6DEN6</accession>
<dbReference type="GO" id="GO:0032259">
    <property type="term" value="P:methylation"/>
    <property type="evidence" value="ECO:0007669"/>
    <property type="project" value="UniProtKB-KW"/>
</dbReference>
<keyword evidence="3" id="KW-0949">S-adenosyl-L-methionine</keyword>
<keyword evidence="1 5" id="KW-0489">Methyltransferase</keyword>
<dbReference type="InterPro" id="IPR041698">
    <property type="entry name" value="Methyltransf_25"/>
</dbReference>
<dbReference type="InterPro" id="IPR029063">
    <property type="entry name" value="SAM-dependent_MTases_sf"/>
</dbReference>
<dbReference type="PANTHER" id="PTHR43464:SF19">
    <property type="entry name" value="UBIQUINONE BIOSYNTHESIS O-METHYLTRANSFERASE, MITOCHONDRIAL"/>
    <property type="match status" value="1"/>
</dbReference>
<gene>
    <name evidence="5" type="ORF">U0R10_06190</name>
</gene>
<evidence type="ECO:0000256" key="2">
    <source>
        <dbReference type="ARBA" id="ARBA00022679"/>
    </source>
</evidence>
<comment type="caution">
    <text evidence="5">The sequence shown here is derived from an EMBL/GenBank/DDBJ whole genome shotgun (WGS) entry which is preliminary data.</text>
</comment>
<evidence type="ECO:0000256" key="3">
    <source>
        <dbReference type="ARBA" id="ARBA00022691"/>
    </source>
</evidence>
<name>A0ABW6DEN6_9BACT</name>
<evidence type="ECO:0000313" key="5">
    <source>
        <dbReference type="EMBL" id="MFD3394202.1"/>
    </source>
</evidence>
<dbReference type="Gene3D" id="3.40.50.150">
    <property type="entry name" value="Vaccinia Virus protein VP39"/>
    <property type="match status" value="1"/>
</dbReference>
<dbReference type="Pfam" id="PF13649">
    <property type="entry name" value="Methyltransf_25"/>
    <property type="match status" value="1"/>
</dbReference>
<keyword evidence="2 5" id="KW-0808">Transferase</keyword>
<protein>
    <submittedName>
        <fullName evidence="5">Class I SAM-dependent methyltransferase</fullName>
        <ecNumber evidence="5">2.1.1.-</ecNumber>
    </submittedName>
</protein>
<dbReference type="EMBL" id="JBBKXZ010000002">
    <property type="protein sequence ID" value="MFD3394202.1"/>
    <property type="molecule type" value="Genomic_DNA"/>
</dbReference>
<evidence type="ECO:0000256" key="1">
    <source>
        <dbReference type="ARBA" id="ARBA00022603"/>
    </source>
</evidence>
<reference evidence="5 6" key="1">
    <citation type="submission" date="2024-03" db="EMBL/GenBank/DDBJ databases">
        <title>Aquirufa genome sequencing.</title>
        <authorList>
            <person name="Pitt A."/>
            <person name="Hahn M.W."/>
        </authorList>
    </citation>
    <scope>NUCLEOTIDE SEQUENCE [LARGE SCALE GENOMIC DNA]</scope>
    <source>
        <strain evidence="5 6">OSTEICH-129V</strain>
    </source>
</reference>
<dbReference type="Gene3D" id="2.20.25.110">
    <property type="entry name" value="S-adenosyl-L-methionine-dependent methyltransferases"/>
    <property type="match status" value="1"/>
</dbReference>
<dbReference type="RefSeq" id="WP_377983087.1">
    <property type="nucleotide sequence ID" value="NZ_JBBKXZ010000002.1"/>
</dbReference>
<dbReference type="CDD" id="cd02440">
    <property type="entry name" value="AdoMet_MTases"/>
    <property type="match status" value="1"/>
</dbReference>
<organism evidence="5 6">
    <name type="scientific">Aquirufa avitistagni</name>
    <dbReference type="NCBI Taxonomy" id="3104728"/>
    <lineage>
        <taxon>Bacteria</taxon>
        <taxon>Pseudomonadati</taxon>
        <taxon>Bacteroidota</taxon>
        <taxon>Cytophagia</taxon>
        <taxon>Cytophagales</taxon>
        <taxon>Flectobacillaceae</taxon>
        <taxon>Aquirufa</taxon>
    </lineage>
</organism>
<evidence type="ECO:0000259" key="4">
    <source>
        <dbReference type="Pfam" id="PF13649"/>
    </source>
</evidence>
<proteinExistence type="predicted"/>
<dbReference type="PANTHER" id="PTHR43464">
    <property type="entry name" value="METHYLTRANSFERASE"/>
    <property type="match status" value="1"/>
</dbReference>
<sequence>MEKEQDWFSTWFDSPYYHLLYAERDEAEAASFIQALQQRLQIPQNALVLDAACGKGRHAKTLQLLGLNVDAFDLSPQNIQAANTLASEDLSFFVHDIRVRVPKHGAYDVVFNFFTSFGYFDQAADNLLAFQTFADALKPGGILVMDFFNPTYVLANLVREEVVARGGISFAIKRWEANGFLHKSIVFSDQGKDFQFMEKVELIGKQDFIAYAAQSGLSLVDLLGDYSLAQFDEKTSPRMVFIWVKK</sequence>
<dbReference type="GO" id="GO:0008168">
    <property type="term" value="F:methyltransferase activity"/>
    <property type="evidence" value="ECO:0007669"/>
    <property type="project" value="UniProtKB-KW"/>
</dbReference>
<dbReference type="EC" id="2.1.1.-" evidence="5"/>
<evidence type="ECO:0000313" key="6">
    <source>
        <dbReference type="Proteomes" id="UP001598138"/>
    </source>
</evidence>
<dbReference type="SUPFAM" id="SSF53335">
    <property type="entry name" value="S-adenosyl-L-methionine-dependent methyltransferases"/>
    <property type="match status" value="1"/>
</dbReference>
<keyword evidence="6" id="KW-1185">Reference proteome</keyword>
<feature type="domain" description="Methyltransferase" evidence="4">
    <location>
        <begin position="48"/>
        <end position="141"/>
    </location>
</feature>